<gene>
    <name evidence="8" type="ORF">YH63_017770</name>
</gene>
<evidence type="ECO:0000313" key="9">
    <source>
        <dbReference type="Proteomes" id="UP000034832"/>
    </source>
</evidence>
<keyword evidence="9" id="KW-1185">Reference proteome</keyword>
<dbReference type="OrthoDB" id="8256082at2"/>
<dbReference type="GO" id="GO:0016020">
    <property type="term" value="C:membrane"/>
    <property type="evidence" value="ECO:0007669"/>
    <property type="project" value="UniProtKB-SubCell"/>
</dbReference>
<protein>
    <recommendedName>
        <fullName evidence="3">Lectin-like protein BA14k</fullName>
    </recommendedName>
</protein>
<dbReference type="AlphaFoldDB" id="A0A4U6BT04"/>
<accession>A0A4U6BT04</accession>
<sequence>MITFRNGCAIAAVALALPMAATSSSHAAPLAPSQLMSAAHIGADNSLATQVQYRRRYYRGGGAAGLGIGLAAGALIGGAIAAGSSPYYYGPGYGYGYGGPAYYPAPAPVVVAPRYGYGGGDAEAYCMQRYRSYDPASGTYLNYDGNRYPCP</sequence>
<keyword evidence="4" id="KW-0472">Membrane</keyword>
<evidence type="ECO:0000256" key="2">
    <source>
        <dbReference type="ARBA" id="ARBA00010270"/>
    </source>
</evidence>
<dbReference type="InterPro" id="IPR012413">
    <property type="entry name" value="BA14K"/>
</dbReference>
<keyword evidence="5" id="KW-0430">Lectin</keyword>
<evidence type="ECO:0000256" key="7">
    <source>
        <dbReference type="SAM" id="SignalP"/>
    </source>
</evidence>
<evidence type="ECO:0000313" key="8">
    <source>
        <dbReference type="EMBL" id="TKT73121.1"/>
    </source>
</evidence>
<evidence type="ECO:0000256" key="4">
    <source>
        <dbReference type="ARBA" id="ARBA00022475"/>
    </source>
</evidence>
<comment type="function">
    <text evidence="6">Has immunoglobulin-binding and hemagglutination properties, and can bind to mannose. Essential for virulence. May be involved in LPS biosynthesis or polysaccharide transport.</text>
</comment>
<evidence type="ECO:0000256" key="6">
    <source>
        <dbReference type="ARBA" id="ARBA00025321"/>
    </source>
</evidence>
<comment type="subcellular location">
    <subcellularLocation>
        <location evidence="1">Membrane</location>
        <topology evidence="1">Single-pass membrane protein</topology>
    </subcellularLocation>
</comment>
<feature type="chain" id="PRO_5020574591" description="Lectin-like protein BA14k" evidence="7">
    <location>
        <begin position="28"/>
        <end position="151"/>
    </location>
</feature>
<reference evidence="8" key="1">
    <citation type="submission" date="2019-04" db="EMBL/GenBank/DDBJ databases">
        <title>Whole genome sequencing of cave bacteria.</title>
        <authorList>
            <person name="Gan H.M."/>
            <person name="Barton H."/>
            <person name="Savka M.A."/>
        </authorList>
    </citation>
    <scope>NUCLEOTIDE SEQUENCE [LARGE SCALE GENOMIC DNA]</scope>
    <source>
        <strain evidence="8">LC387</strain>
    </source>
</reference>
<comment type="similarity">
    <text evidence="2">Belongs to the BA14k family.</text>
</comment>
<keyword evidence="4" id="KW-1003">Cell membrane</keyword>
<proteinExistence type="inferred from homology"/>
<dbReference type="GO" id="GO:0030246">
    <property type="term" value="F:carbohydrate binding"/>
    <property type="evidence" value="ECO:0007669"/>
    <property type="project" value="UniProtKB-KW"/>
</dbReference>
<dbReference type="Proteomes" id="UP000034832">
    <property type="component" value="Unassembled WGS sequence"/>
</dbReference>
<feature type="signal peptide" evidence="7">
    <location>
        <begin position="1"/>
        <end position="27"/>
    </location>
</feature>
<evidence type="ECO:0000256" key="1">
    <source>
        <dbReference type="ARBA" id="ARBA00004167"/>
    </source>
</evidence>
<dbReference type="EMBL" id="LBIA02000001">
    <property type="protein sequence ID" value="TKT73121.1"/>
    <property type="molecule type" value="Genomic_DNA"/>
</dbReference>
<evidence type="ECO:0000256" key="5">
    <source>
        <dbReference type="ARBA" id="ARBA00022734"/>
    </source>
</evidence>
<keyword evidence="7" id="KW-0732">Signal</keyword>
<dbReference type="Pfam" id="PF07886">
    <property type="entry name" value="BA14K"/>
    <property type="match status" value="1"/>
</dbReference>
<name>A0A4U6BT04_9BRAD</name>
<organism evidence="8 9">
    <name type="scientific">Afipia massiliensis</name>
    <dbReference type="NCBI Taxonomy" id="211460"/>
    <lineage>
        <taxon>Bacteria</taxon>
        <taxon>Pseudomonadati</taxon>
        <taxon>Pseudomonadota</taxon>
        <taxon>Alphaproteobacteria</taxon>
        <taxon>Hyphomicrobiales</taxon>
        <taxon>Nitrobacteraceae</taxon>
        <taxon>Afipia</taxon>
    </lineage>
</organism>
<comment type="caution">
    <text evidence="8">The sequence shown here is derived from an EMBL/GenBank/DDBJ whole genome shotgun (WGS) entry which is preliminary data.</text>
</comment>
<evidence type="ECO:0000256" key="3">
    <source>
        <dbReference type="ARBA" id="ARBA00020552"/>
    </source>
</evidence>
<dbReference type="RefSeq" id="WP_046826459.1">
    <property type="nucleotide sequence ID" value="NZ_LBIA02000001.1"/>
</dbReference>